<gene>
    <name evidence="1" type="ORF">OHX15_09320</name>
</gene>
<keyword evidence="2" id="KW-1185">Reference proteome</keyword>
<name>A0ACC6MF69_MYCPF</name>
<organism evidence="1 2">
    <name type="scientific">Mycolicibacterium parafortuitum</name>
    <name type="common">Mycobacterium parafortuitum</name>
    <dbReference type="NCBI Taxonomy" id="39692"/>
    <lineage>
        <taxon>Bacteria</taxon>
        <taxon>Bacillati</taxon>
        <taxon>Actinomycetota</taxon>
        <taxon>Actinomycetes</taxon>
        <taxon>Mycobacteriales</taxon>
        <taxon>Mycobacteriaceae</taxon>
        <taxon>Mycolicibacterium</taxon>
    </lineage>
</organism>
<dbReference type="Proteomes" id="UP001289645">
    <property type="component" value="Unassembled WGS sequence"/>
</dbReference>
<comment type="caution">
    <text evidence="1">The sequence shown here is derived from an EMBL/GenBank/DDBJ whole genome shotgun (WGS) entry which is preliminary data.</text>
</comment>
<protein>
    <submittedName>
        <fullName evidence="1">MerR family transcriptional regulator</fullName>
    </submittedName>
</protein>
<proteinExistence type="predicted"/>
<reference evidence="1 2" key="1">
    <citation type="journal article" date="2021" name="Chemosphere">
        <title>Bioballs carrying a syntrophic Rhodococcus and Mycolicibacterium consortium for simultaneous sorption and biodegradation of fuel oil in contaminated freshwater.</title>
        <authorList>
            <person name="Naloka K."/>
            <person name="Polrit D."/>
            <person name="Muangchinda C."/>
            <person name="Thoetkiattikul H."/>
            <person name="Pinyakong O."/>
        </authorList>
    </citation>
    <scope>NUCLEOTIDE SEQUENCE [LARGE SCALE GENOMIC DNA]</scope>
    <source>
        <strain evidence="1 2">J101</strain>
    </source>
</reference>
<sequence>MFPLGFSSSHIRPTSEGALMSWNEGLDGSQRVAPHHGSQPQHSTSGESTPGNSGIAQGGGTTGEEPPADSAARYVPQDGQGLYIQQAAQLVGATPVQLRTWEQQKLIAPGRTSSGYRVYSADDIERMQRIQSLMAGGVNAEGVRRILNGPGYSAGLPPNLTAPSSHSRSAGEAIRDMRKKRGMTLRDLSQLTGLSTSYISSVERGSAAPSIASLQKIGAVFDTNVLGLMTDAYQPPDSPVVKAEDRRVLDSDKGVRIEDLSTAGSNLEPLLFTFQPGCGSDGAISHEGEEFLILMSGRLQLQLDGHQDYVLEQGDSMSFSSKRPHSWINPGEIPTTVLWINTPRTF</sequence>
<evidence type="ECO:0000313" key="1">
    <source>
        <dbReference type="EMBL" id="MDZ5085585.1"/>
    </source>
</evidence>
<accession>A0ACC6MF69</accession>
<dbReference type="EMBL" id="JAOXLN010000007">
    <property type="protein sequence ID" value="MDZ5085585.1"/>
    <property type="molecule type" value="Genomic_DNA"/>
</dbReference>
<evidence type="ECO:0000313" key="2">
    <source>
        <dbReference type="Proteomes" id="UP001289645"/>
    </source>
</evidence>